<dbReference type="InterPro" id="IPR013656">
    <property type="entry name" value="PAS_4"/>
</dbReference>
<dbReference type="RefSeq" id="WP_290260654.1">
    <property type="nucleotide sequence ID" value="NZ_JAUFQG010000004.1"/>
</dbReference>
<dbReference type="Pfam" id="PF00990">
    <property type="entry name" value="GGDEF"/>
    <property type="match status" value="1"/>
</dbReference>
<comment type="caution">
    <text evidence="4">The sequence shown here is derived from an EMBL/GenBank/DDBJ whole genome shotgun (WGS) entry which is preliminary data.</text>
</comment>
<evidence type="ECO:0000259" key="1">
    <source>
        <dbReference type="PROSITE" id="PS50112"/>
    </source>
</evidence>
<dbReference type="SMART" id="SM00052">
    <property type="entry name" value="EAL"/>
    <property type="match status" value="1"/>
</dbReference>
<dbReference type="InterPro" id="IPR001633">
    <property type="entry name" value="EAL_dom"/>
</dbReference>
<feature type="domain" description="EAL" evidence="2">
    <location>
        <begin position="443"/>
        <end position="689"/>
    </location>
</feature>
<keyword evidence="5" id="KW-1185">Reference proteome</keyword>
<dbReference type="InterPro" id="IPR000160">
    <property type="entry name" value="GGDEF_dom"/>
</dbReference>
<dbReference type="SMART" id="SM00267">
    <property type="entry name" value="GGDEF"/>
    <property type="match status" value="1"/>
</dbReference>
<dbReference type="EMBL" id="JBHSCX010000006">
    <property type="protein sequence ID" value="MFC4362313.1"/>
    <property type="molecule type" value="Genomic_DNA"/>
</dbReference>
<dbReference type="PROSITE" id="PS50887">
    <property type="entry name" value="GGDEF"/>
    <property type="match status" value="1"/>
</dbReference>
<dbReference type="InterPro" id="IPR029787">
    <property type="entry name" value="Nucleotide_cyclase"/>
</dbReference>
<sequence length="689" mass="74326">MKPTAIPLNDEVIGEHELLAHSSDCVLTLDRRGALVAINAAGRKIFSGIKNLSEPLLGRSLLSLLGREEGDRPEQAFASLLAMFYREGGVMLRGTNAAGQPLALQWVATAPLGDEVTLLLKDASLSQPFRSELVALKEQFQVALFSVTDAVIVTDSEGRIETLNPTARSLLKVSAHSAVGVELCQLFTLFDGDSHRPLPCLVTDALRRGRLCNSAENACLFVSGEAPVMISAVASPFRNSQRDIAGCVLVFRDASQSRRVSARMNWQATHDGLTQLPNREHFEAELAREVARAKVGAGGHGLLVIDIYQFRVINDTCGQGAGDALLVCLAEAFSKSLRSQDLLARIGSDEFGVLLRGATLAGTQRVAELLVQAAQQLDFSWQGRAIKVAICVGAMAIDIDTDAEGQALAAATAACEAAKEIGRNRIHLHSNLNSATVERRRNEMHWVSKITAALAEDRLVMYVQPVISVATPGDANHFEVLVRMREGDKIIPPGQFLPAAERYGLMDEIDRTVLLKVIDFIAQTPDSPHSFAVNISGTTISDDSFANFVLSEVENSGINASRLHFEITETAAVGNLRAALKLMNSLKALGCKFYLDDFGSGLSSFAYLKGLPVDYLKIDGSFVKAMTPGSIDFAMVSSINHLAKVMGLKTVAEFVENSDVLALLEEIGVDYAQGYYFAEPAPMLALIKS</sequence>
<organism evidence="4 5">
    <name type="scientific">Simiduia curdlanivorans</name>
    <dbReference type="NCBI Taxonomy" id="1492769"/>
    <lineage>
        <taxon>Bacteria</taxon>
        <taxon>Pseudomonadati</taxon>
        <taxon>Pseudomonadota</taxon>
        <taxon>Gammaproteobacteria</taxon>
        <taxon>Cellvibrionales</taxon>
        <taxon>Cellvibrionaceae</taxon>
        <taxon>Simiduia</taxon>
    </lineage>
</organism>
<dbReference type="NCBIfam" id="TIGR00254">
    <property type="entry name" value="GGDEF"/>
    <property type="match status" value="1"/>
</dbReference>
<dbReference type="InterPro" id="IPR035919">
    <property type="entry name" value="EAL_sf"/>
</dbReference>
<accession>A0ABV8V568</accession>
<dbReference type="SUPFAM" id="SSF141868">
    <property type="entry name" value="EAL domain-like"/>
    <property type="match status" value="1"/>
</dbReference>
<gene>
    <name evidence="4" type="ORF">ACFOX3_08365</name>
</gene>
<evidence type="ECO:0000313" key="4">
    <source>
        <dbReference type="EMBL" id="MFC4362313.1"/>
    </source>
</evidence>
<dbReference type="InterPro" id="IPR043128">
    <property type="entry name" value="Rev_trsase/Diguanyl_cyclase"/>
</dbReference>
<dbReference type="SMART" id="SM00091">
    <property type="entry name" value="PAS"/>
    <property type="match status" value="2"/>
</dbReference>
<dbReference type="CDD" id="cd00130">
    <property type="entry name" value="PAS"/>
    <property type="match status" value="1"/>
</dbReference>
<dbReference type="Gene3D" id="3.30.450.20">
    <property type="entry name" value="PAS domain"/>
    <property type="match status" value="1"/>
</dbReference>
<dbReference type="InterPro" id="IPR000014">
    <property type="entry name" value="PAS"/>
</dbReference>
<dbReference type="PANTHER" id="PTHR44757:SF4">
    <property type="entry name" value="DIGUANYLATE CYCLASE DGCE-RELATED"/>
    <property type="match status" value="1"/>
</dbReference>
<dbReference type="Pfam" id="PF00563">
    <property type="entry name" value="EAL"/>
    <property type="match status" value="1"/>
</dbReference>
<evidence type="ECO:0000259" key="3">
    <source>
        <dbReference type="PROSITE" id="PS50887"/>
    </source>
</evidence>
<dbReference type="SUPFAM" id="SSF55073">
    <property type="entry name" value="Nucleotide cyclase"/>
    <property type="match status" value="1"/>
</dbReference>
<dbReference type="CDD" id="cd01949">
    <property type="entry name" value="GGDEF"/>
    <property type="match status" value="1"/>
</dbReference>
<dbReference type="CDD" id="cd01948">
    <property type="entry name" value="EAL"/>
    <property type="match status" value="1"/>
</dbReference>
<dbReference type="InterPro" id="IPR035965">
    <property type="entry name" value="PAS-like_dom_sf"/>
</dbReference>
<feature type="domain" description="PAS" evidence="1">
    <location>
        <begin position="136"/>
        <end position="209"/>
    </location>
</feature>
<protein>
    <submittedName>
        <fullName evidence="4">Bifunctional diguanylate cyclase/phosphodiesterase</fullName>
    </submittedName>
</protein>
<proteinExistence type="predicted"/>
<dbReference type="InterPro" id="IPR052155">
    <property type="entry name" value="Biofilm_reg_signaling"/>
</dbReference>
<dbReference type="PROSITE" id="PS50112">
    <property type="entry name" value="PAS"/>
    <property type="match status" value="1"/>
</dbReference>
<dbReference type="PROSITE" id="PS50883">
    <property type="entry name" value="EAL"/>
    <property type="match status" value="1"/>
</dbReference>
<dbReference type="Gene3D" id="3.20.20.450">
    <property type="entry name" value="EAL domain"/>
    <property type="match status" value="1"/>
</dbReference>
<dbReference type="Gene3D" id="3.30.70.270">
    <property type="match status" value="1"/>
</dbReference>
<dbReference type="SUPFAM" id="SSF55785">
    <property type="entry name" value="PYP-like sensor domain (PAS domain)"/>
    <property type="match status" value="1"/>
</dbReference>
<reference evidence="5" key="1">
    <citation type="journal article" date="2019" name="Int. J. Syst. Evol. Microbiol.">
        <title>The Global Catalogue of Microorganisms (GCM) 10K type strain sequencing project: providing services to taxonomists for standard genome sequencing and annotation.</title>
        <authorList>
            <consortium name="The Broad Institute Genomics Platform"/>
            <consortium name="The Broad Institute Genome Sequencing Center for Infectious Disease"/>
            <person name="Wu L."/>
            <person name="Ma J."/>
        </authorList>
    </citation>
    <scope>NUCLEOTIDE SEQUENCE [LARGE SCALE GENOMIC DNA]</scope>
    <source>
        <strain evidence="5">CECT 8570</strain>
    </source>
</reference>
<dbReference type="Pfam" id="PF08448">
    <property type="entry name" value="PAS_4"/>
    <property type="match status" value="1"/>
</dbReference>
<feature type="domain" description="GGDEF" evidence="3">
    <location>
        <begin position="298"/>
        <end position="431"/>
    </location>
</feature>
<evidence type="ECO:0000259" key="2">
    <source>
        <dbReference type="PROSITE" id="PS50883"/>
    </source>
</evidence>
<evidence type="ECO:0000313" key="5">
    <source>
        <dbReference type="Proteomes" id="UP001595840"/>
    </source>
</evidence>
<name>A0ABV8V568_9GAMM</name>
<dbReference type="Proteomes" id="UP001595840">
    <property type="component" value="Unassembled WGS sequence"/>
</dbReference>
<dbReference type="PANTHER" id="PTHR44757">
    <property type="entry name" value="DIGUANYLATE CYCLASE DGCP"/>
    <property type="match status" value="1"/>
</dbReference>